<evidence type="ECO:0000313" key="2">
    <source>
        <dbReference type="Proteomes" id="UP000838412"/>
    </source>
</evidence>
<sequence>MVHGPQVALGVERRKRLEAEEKTRTLETQLEASQFQVELVIDGLDKPQFVVWPQGEVFQESRPDDQQCPSRLSKKNLTSDDKRWIQKWLRVKDKFQISDSAIHGIRMLAQERVPPLYITQEERKELQMDTNNVARRTLRELLASLLRHKRQYIYNNEVSMRFSGDGRQVTRNQRIGAVMGTVRIIPRRDTINAGTAQLHHTIDKEASVYIYEGD</sequence>
<dbReference type="EMBL" id="OV696690">
    <property type="protein sequence ID" value="CAH1266571.1"/>
    <property type="molecule type" value="Genomic_DNA"/>
</dbReference>
<reference evidence="1" key="1">
    <citation type="submission" date="2022-01" db="EMBL/GenBank/DDBJ databases">
        <authorList>
            <person name="Braso-Vives M."/>
        </authorList>
    </citation>
    <scope>NUCLEOTIDE SEQUENCE</scope>
</reference>
<evidence type="ECO:0000313" key="1">
    <source>
        <dbReference type="EMBL" id="CAH1266571.1"/>
    </source>
</evidence>
<protein>
    <submittedName>
        <fullName evidence="1">Hypp3425 protein</fullName>
    </submittedName>
</protein>
<keyword evidence="2" id="KW-1185">Reference proteome</keyword>
<proteinExistence type="predicted"/>
<dbReference type="OrthoDB" id="6152204at2759"/>
<organism evidence="1 2">
    <name type="scientific">Branchiostoma lanceolatum</name>
    <name type="common">Common lancelet</name>
    <name type="synonym">Amphioxus lanceolatum</name>
    <dbReference type="NCBI Taxonomy" id="7740"/>
    <lineage>
        <taxon>Eukaryota</taxon>
        <taxon>Metazoa</taxon>
        <taxon>Chordata</taxon>
        <taxon>Cephalochordata</taxon>
        <taxon>Leptocardii</taxon>
        <taxon>Amphioxiformes</taxon>
        <taxon>Branchiostomatidae</taxon>
        <taxon>Branchiostoma</taxon>
    </lineage>
</organism>
<dbReference type="AlphaFoldDB" id="A0A8J9ZZP6"/>
<gene>
    <name evidence="1" type="primary">Hypp3425</name>
    <name evidence="1" type="ORF">BLAG_LOCUS20135</name>
</gene>
<dbReference type="Proteomes" id="UP000838412">
    <property type="component" value="Chromosome 5"/>
</dbReference>
<name>A0A8J9ZZP6_BRALA</name>
<accession>A0A8J9ZZP6</accession>